<dbReference type="Pfam" id="PF00923">
    <property type="entry name" value="TAL_FSA"/>
    <property type="match status" value="1"/>
</dbReference>
<dbReference type="InterPro" id="IPR001585">
    <property type="entry name" value="TAL/FSA"/>
</dbReference>
<evidence type="ECO:0000256" key="5">
    <source>
        <dbReference type="ARBA" id="ARBA00013151"/>
    </source>
</evidence>
<accession>A0A4S1CBN6</accession>
<dbReference type="InterPro" id="IPR013785">
    <property type="entry name" value="Aldolase_TIM"/>
</dbReference>
<evidence type="ECO:0000256" key="1">
    <source>
        <dbReference type="ARBA" id="ARBA00003518"/>
    </source>
</evidence>
<dbReference type="GO" id="GO:0005975">
    <property type="term" value="P:carbohydrate metabolic process"/>
    <property type="evidence" value="ECO:0007669"/>
    <property type="project" value="InterPro"/>
</dbReference>
<dbReference type="UniPathway" id="UPA00115">
    <property type="reaction ID" value="UER00414"/>
</dbReference>
<dbReference type="Gene3D" id="3.20.20.70">
    <property type="entry name" value="Aldolase class I"/>
    <property type="match status" value="1"/>
</dbReference>
<keyword evidence="7 10" id="KW-0808">Transferase</keyword>
<evidence type="ECO:0000256" key="10">
    <source>
        <dbReference type="HAMAP-Rule" id="MF_00493"/>
    </source>
</evidence>
<keyword evidence="12" id="KW-1185">Reference proteome</keyword>
<comment type="catalytic activity">
    <reaction evidence="10">
        <text>D-sedoheptulose 7-phosphate + D-glyceraldehyde 3-phosphate = D-erythrose 4-phosphate + beta-D-fructose 6-phosphate</text>
        <dbReference type="Rhea" id="RHEA:17053"/>
        <dbReference type="ChEBI" id="CHEBI:16897"/>
        <dbReference type="ChEBI" id="CHEBI:57483"/>
        <dbReference type="ChEBI" id="CHEBI:57634"/>
        <dbReference type="ChEBI" id="CHEBI:59776"/>
        <dbReference type="EC" id="2.2.1.2"/>
    </reaction>
</comment>
<dbReference type="PIRSF" id="PIRSF036915">
    <property type="entry name" value="Trnald_Bac_Plnt"/>
    <property type="match status" value="1"/>
</dbReference>
<dbReference type="RefSeq" id="WP_135872086.1">
    <property type="nucleotide sequence ID" value="NZ_SRSC01000004.1"/>
</dbReference>
<keyword evidence="6 10" id="KW-0963">Cytoplasm</keyword>
<evidence type="ECO:0000256" key="3">
    <source>
        <dbReference type="ARBA" id="ARBA00004857"/>
    </source>
</evidence>
<reference evidence="11 12" key="1">
    <citation type="submission" date="2019-04" db="EMBL/GenBank/DDBJ databases">
        <title>Geobacter oryzae sp. nov., ferric-reducing bacteria isolated from paddy soil.</title>
        <authorList>
            <person name="Xu Z."/>
            <person name="Masuda Y."/>
            <person name="Itoh H."/>
            <person name="Senoo K."/>
        </authorList>
    </citation>
    <scope>NUCLEOTIDE SEQUENCE [LARGE SCALE GENOMIC DNA]</scope>
    <source>
        <strain evidence="11 12">Red111</strain>
    </source>
</reference>
<evidence type="ECO:0000256" key="2">
    <source>
        <dbReference type="ARBA" id="ARBA00004496"/>
    </source>
</evidence>
<keyword evidence="9 10" id="KW-0704">Schiff base</keyword>
<comment type="function">
    <text evidence="1 10">Transaldolase is important for the balance of metabolites in the pentose-phosphate pathway.</text>
</comment>
<comment type="caution">
    <text evidence="11">The sequence shown here is derived from an EMBL/GenBank/DDBJ whole genome shotgun (WGS) entry which is preliminary data.</text>
</comment>
<protein>
    <recommendedName>
        <fullName evidence="5 10">Transaldolase</fullName>
        <ecNumber evidence="5 10">2.2.1.2</ecNumber>
    </recommendedName>
</protein>
<proteinExistence type="inferred from homology"/>
<dbReference type="GO" id="GO:0004801">
    <property type="term" value="F:transaldolase activity"/>
    <property type="evidence" value="ECO:0007669"/>
    <property type="project" value="UniProtKB-UniRule"/>
</dbReference>
<dbReference type="SUPFAM" id="SSF51569">
    <property type="entry name" value="Aldolase"/>
    <property type="match status" value="1"/>
</dbReference>
<evidence type="ECO:0000256" key="7">
    <source>
        <dbReference type="ARBA" id="ARBA00022679"/>
    </source>
</evidence>
<dbReference type="Proteomes" id="UP000306416">
    <property type="component" value="Unassembled WGS sequence"/>
</dbReference>
<organism evidence="11 12">
    <name type="scientific">Geomonas terrae</name>
    <dbReference type="NCBI Taxonomy" id="2562681"/>
    <lineage>
        <taxon>Bacteria</taxon>
        <taxon>Pseudomonadati</taxon>
        <taxon>Thermodesulfobacteriota</taxon>
        <taxon>Desulfuromonadia</taxon>
        <taxon>Geobacterales</taxon>
        <taxon>Geobacteraceae</taxon>
        <taxon>Geomonas</taxon>
    </lineage>
</organism>
<evidence type="ECO:0000256" key="6">
    <source>
        <dbReference type="ARBA" id="ARBA00022490"/>
    </source>
</evidence>
<sequence length="371" mass="39850">MRDTPITRLRGCGQSVWLDGIGRSMLLSGELAALVQEDGVSGLASSAASLERLVAAGSDYDASIAFLSRRGLGATHICAALLTEDARLAAELLRPVYELSKGEEGFATLEVSPRLARDAGATVAEARRLWDTADCPNLYISIPGTLEGVAALRQLVREGISVCVTLVFSVPRYRAVADAYLDALAQRAARGLPLECVTSVVELPLMQIDRLLEPLLSSLARGENAERSLAEVLKGKAAIAIAKALRCVNREIHGNDRYRVLAARGGRAQRLVWASSGAGDLDLTYSEALVGADTVQLMAPATLAAFREHGASVCRLDDGVQEAIVLLENLCTLGVNLHHLAHELEDEGVERLTRHYDSLLRNIELKRRAAL</sequence>
<dbReference type="InterPro" id="IPR004732">
    <property type="entry name" value="Transaldolase_2"/>
</dbReference>
<name>A0A4S1CBN6_9BACT</name>
<comment type="caution">
    <text evidence="10">Lacks conserved residue(s) required for the propagation of feature annotation.</text>
</comment>
<evidence type="ECO:0000256" key="4">
    <source>
        <dbReference type="ARBA" id="ARBA00008426"/>
    </source>
</evidence>
<evidence type="ECO:0000256" key="9">
    <source>
        <dbReference type="ARBA" id="ARBA00023270"/>
    </source>
</evidence>
<evidence type="ECO:0000313" key="11">
    <source>
        <dbReference type="EMBL" id="TGU70769.1"/>
    </source>
</evidence>
<comment type="similarity">
    <text evidence="4 10">Belongs to the transaldolase family. Type 2 subfamily.</text>
</comment>
<dbReference type="EC" id="2.2.1.2" evidence="5 10"/>
<evidence type="ECO:0000313" key="12">
    <source>
        <dbReference type="Proteomes" id="UP000306416"/>
    </source>
</evidence>
<dbReference type="GO" id="GO:0006098">
    <property type="term" value="P:pentose-phosphate shunt"/>
    <property type="evidence" value="ECO:0007669"/>
    <property type="project" value="UniProtKB-UniRule"/>
</dbReference>
<comment type="subcellular location">
    <subcellularLocation>
        <location evidence="2 10">Cytoplasm</location>
    </subcellularLocation>
</comment>
<gene>
    <name evidence="10" type="primary">tal</name>
    <name evidence="11" type="ORF">E4633_17405</name>
</gene>
<dbReference type="PANTHER" id="PTHR10683:SF31">
    <property type="entry name" value="TRANSALDOLASE"/>
    <property type="match status" value="1"/>
</dbReference>
<dbReference type="EMBL" id="SRSC01000004">
    <property type="protein sequence ID" value="TGU70769.1"/>
    <property type="molecule type" value="Genomic_DNA"/>
</dbReference>
<dbReference type="GO" id="GO:0005737">
    <property type="term" value="C:cytoplasm"/>
    <property type="evidence" value="ECO:0007669"/>
    <property type="project" value="UniProtKB-SubCell"/>
</dbReference>
<evidence type="ECO:0000256" key="8">
    <source>
        <dbReference type="ARBA" id="ARBA00023126"/>
    </source>
</evidence>
<comment type="pathway">
    <text evidence="3 10">Carbohydrate degradation; pentose phosphate pathway; D-glyceraldehyde 3-phosphate and beta-D-fructose 6-phosphate from D-ribose 5-phosphate and D-xylulose 5-phosphate (non-oxidative stage): step 2/3.</text>
</comment>
<dbReference type="HAMAP" id="MF_00493">
    <property type="entry name" value="Transaldolase_2"/>
    <property type="match status" value="1"/>
</dbReference>
<dbReference type="PANTHER" id="PTHR10683">
    <property type="entry name" value="TRANSALDOLASE"/>
    <property type="match status" value="1"/>
</dbReference>
<dbReference type="AlphaFoldDB" id="A0A4S1CBN6"/>
<keyword evidence="8 10" id="KW-0570">Pentose shunt</keyword>